<reference evidence="2 3" key="1">
    <citation type="journal article" date="2018" name="BMC Genomics">
        <title>Genomic comparison of Trypanosoma conorhini and Trypanosoma rangeli to Trypanosoma cruzi strains of high and low virulence.</title>
        <authorList>
            <person name="Bradwell K.R."/>
            <person name="Koparde V.N."/>
            <person name="Matveyev A.V."/>
            <person name="Serrano M.G."/>
            <person name="Alves J.M."/>
            <person name="Parikh H."/>
            <person name="Huang B."/>
            <person name="Lee V."/>
            <person name="Espinosa-Alvarez O."/>
            <person name="Ortiz P.A."/>
            <person name="Costa-Martins A.G."/>
            <person name="Teixeira M.M."/>
            <person name="Buck G.A."/>
        </authorList>
    </citation>
    <scope>NUCLEOTIDE SEQUENCE [LARGE SCALE GENOMIC DNA]</scope>
    <source>
        <strain evidence="2 3">025E</strain>
    </source>
</reference>
<keyword evidence="3" id="KW-1185">Reference proteome</keyword>
<dbReference type="GeneID" id="40313842"/>
<dbReference type="InterPro" id="IPR032675">
    <property type="entry name" value="LRR_dom_sf"/>
</dbReference>
<dbReference type="EMBL" id="MKKU01000004">
    <property type="protein sequence ID" value="RNF27495.1"/>
    <property type="molecule type" value="Genomic_DNA"/>
</dbReference>
<dbReference type="Gene3D" id="3.80.10.10">
    <property type="entry name" value="Ribonuclease Inhibitor"/>
    <property type="match status" value="1"/>
</dbReference>
<name>A0A422QC38_9TRYP</name>
<comment type="caution">
    <text evidence="2">The sequence shown here is derived from an EMBL/GenBank/DDBJ whole genome shotgun (WGS) entry which is preliminary data.</text>
</comment>
<protein>
    <submittedName>
        <fullName evidence="2">Calpain-like cysteine peptidase</fullName>
    </submittedName>
</protein>
<accession>A0A422QC38</accession>
<feature type="compositionally biased region" description="Polar residues" evidence="1">
    <location>
        <begin position="467"/>
        <end position="480"/>
    </location>
</feature>
<evidence type="ECO:0000256" key="1">
    <source>
        <dbReference type="SAM" id="MobiDB-lite"/>
    </source>
</evidence>
<evidence type="ECO:0000313" key="2">
    <source>
        <dbReference type="EMBL" id="RNF27495.1"/>
    </source>
</evidence>
<gene>
    <name evidence="2" type="ORF">Tco025E_00231</name>
</gene>
<dbReference type="Proteomes" id="UP000284403">
    <property type="component" value="Unassembled WGS sequence"/>
</dbReference>
<proteinExistence type="predicted"/>
<dbReference type="AlphaFoldDB" id="A0A422QC38"/>
<evidence type="ECO:0000313" key="3">
    <source>
        <dbReference type="Proteomes" id="UP000284403"/>
    </source>
</evidence>
<feature type="region of interest" description="Disordered" evidence="1">
    <location>
        <begin position="459"/>
        <end position="480"/>
    </location>
</feature>
<organism evidence="2 3">
    <name type="scientific">Trypanosoma conorhini</name>
    <dbReference type="NCBI Taxonomy" id="83891"/>
    <lineage>
        <taxon>Eukaryota</taxon>
        <taxon>Discoba</taxon>
        <taxon>Euglenozoa</taxon>
        <taxon>Kinetoplastea</taxon>
        <taxon>Metakinetoplastina</taxon>
        <taxon>Trypanosomatida</taxon>
        <taxon>Trypanosomatidae</taxon>
        <taxon>Trypanosoma</taxon>
    </lineage>
</organism>
<dbReference type="OrthoDB" id="242832at2759"/>
<dbReference type="SUPFAM" id="SSF52047">
    <property type="entry name" value="RNI-like"/>
    <property type="match status" value="1"/>
</dbReference>
<sequence>MHNTSAPADPVVEAFSDMLRDCVRPVSALLLEELRGAPNVPVEGERQSLREIYAYSCGQHHVRPNADVLRQLPPSLGADWVTEVKVLDFSLAYLGRGGCAALVPVIGVCTSMTHLVMPSVGLTEEAAWPLLLMLQAHPSLMWIDLSGNPLNDNVGRWILSMVLENPNIQFLLLRDTGISLPLVLKITHQLQHRKQATTDVSILFKQTLDLERLSFSAAASLSVSASTPDAPRGRRIPASVAAGLAELRHRLHRNRHCIQKVYECFILPKCDADGSENTWVEPSVDIVTINGEWDTVSISEMMTGRCSWRAFFRGLRLLGIHAVSRTLTESVTFATICGICNLETIYFGRLLSFLRPHVALRMATPLRANISMNSHLLLATMDESPLVCETPGCEVAPPQRPTSVSGACSLSITHFSVRPEPEKSACASSLAEPLIRKSSDPANVALVVKPRDSIRLGGKPSPVRVASCTSPTLNNTRTPSSLATPDMPVVSLEEEFRLECFFHNRKTQHVLDRLYDARKTLRESFQTSVSNDVVAPLMVRIDDVIEQAVAFLGEAYREGVMALLKPWRGEEEECAMLPLEKWLNSMYVPEARGSNLPPFSLSEERRMWRSVDVERLQNVLRAC</sequence>
<dbReference type="RefSeq" id="XP_029232701.1">
    <property type="nucleotide sequence ID" value="XM_029367176.1"/>
</dbReference>